<dbReference type="Gene3D" id="3.10.20.90">
    <property type="entry name" value="Phosphatidylinositol 3-kinase Catalytic Subunit, Chain A, domain 1"/>
    <property type="match status" value="1"/>
</dbReference>
<dbReference type="GO" id="GO:0043295">
    <property type="term" value="F:glutathione binding"/>
    <property type="evidence" value="ECO:0007669"/>
    <property type="project" value="TreeGrafter"/>
</dbReference>
<dbReference type="InterPro" id="IPR040079">
    <property type="entry name" value="Glutathione_S-Trfase"/>
</dbReference>
<evidence type="ECO:0000256" key="1">
    <source>
        <dbReference type="ARBA" id="ARBA00010128"/>
    </source>
</evidence>
<evidence type="ECO:0000259" key="6">
    <source>
        <dbReference type="PROSITE" id="PS50404"/>
    </source>
</evidence>
<dbReference type="PANTHER" id="PTHR43900">
    <property type="entry name" value="GLUTATHIONE S-TRANSFERASE RHO"/>
    <property type="match status" value="1"/>
</dbReference>
<accession>A0A6J1ABA2</accession>
<keyword evidence="3" id="KW-0808">Transferase</keyword>
<dbReference type="InterPro" id="IPR040610">
    <property type="entry name" value="SNRNP25_ubiquitin"/>
</dbReference>
<feature type="compositionally biased region" description="Basic residues" evidence="5">
    <location>
        <begin position="386"/>
        <end position="402"/>
    </location>
</feature>
<dbReference type="SUPFAM" id="SSF47616">
    <property type="entry name" value="GST C-terminal domain-like"/>
    <property type="match status" value="1"/>
</dbReference>
<dbReference type="InterPro" id="IPR036249">
    <property type="entry name" value="Thioredoxin-like_sf"/>
</dbReference>
<proteinExistence type="inferred from homology"/>
<dbReference type="Proteomes" id="UP000504621">
    <property type="component" value="Unplaced"/>
</dbReference>
<evidence type="ECO:0000256" key="2">
    <source>
        <dbReference type="ARBA" id="ARBA00012452"/>
    </source>
</evidence>
<dbReference type="InterPro" id="IPR036282">
    <property type="entry name" value="Glutathione-S-Trfase_C_sf"/>
</dbReference>
<evidence type="ECO:0000256" key="3">
    <source>
        <dbReference type="ARBA" id="ARBA00022679"/>
    </source>
</evidence>
<evidence type="ECO:0000313" key="7">
    <source>
        <dbReference type="Proteomes" id="UP000504621"/>
    </source>
</evidence>
<dbReference type="Pfam" id="PF18036">
    <property type="entry name" value="Ubiquitin_4"/>
    <property type="match status" value="1"/>
</dbReference>
<organism evidence="7 8">
    <name type="scientific">Herrania umbratica</name>
    <dbReference type="NCBI Taxonomy" id="108875"/>
    <lineage>
        <taxon>Eukaryota</taxon>
        <taxon>Viridiplantae</taxon>
        <taxon>Streptophyta</taxon>
        <taxon>Embryophyta</taxon>
        <taxon>Tracheophyta</taxon>
        <taxon>Spermatophyta</taxon>
        <taxon>Magnoliopsida</taxon>
        <taxon>eudicotyledons</taxon>
        <taxon>Gunneridae</taxon>
        <taxon>Pentapetalae</taxon>
        <taxon>rosids</taxon>
        <taxon>malvids</taxon>
        <taxon>Malvales</taxon>
        <taxon>Malvaceae</taxon>
        <taxon>Byttnerioideae</taxon>
        <taxon>Herrania</taxon>
    </lineage>
</organism>
<dbReference type="Gene3D" id="3.40.30.10">
    <property type="entry name" value="Glutaredoxin"/>
    <property type="match status" value="1"/>
</dbReference>
<dbReference type="GO" id="GO:0006749">
    <property type="term" value="P:glutathione metabolic process"/>
    <property type="evidence" value="ECO:0007669"/>
    <property type="project" value="TreeGrafter"/>
</dbReference>
<dbReference type="OrthoDB" id="72819at2759"/>
<dbReference type="GO" id="GO:0004364">
    <property type="term" value="F:glutathione transferase activity"/>
    <property type="evidence" value="ECO:0007669"/>
    <property type="project" value="UniProtKB-EC"/>
</dbReference>
<feature type="domain" description="GST N-terminal" evidence="6">
    <location>
        <begin position="28"/>
        <end position="109"/>
    </location>
</feature>
<dbReference type="Pfam" id="PF02798">
    <property type="entry name" value="GST_N"/>
    <property type="match status" value="1"/>
</dbReference>
<dbReference type="SFLD" id="SFLDS00019">
    <property type="entry name" value="Glutathione_Transferase_(cytos"/>
    <property type="match status" value="1"/>
</dbReference>
<comment type="catalytic activity">
    <reaction evidence="4">
        <text>RX + glutathione = an S-substituted glutathione + a halide anion + H(+)</text>
        <dbReference type="Rhea" id="RHEA:16437"/>
        <dbReference type="ChEBI" id="CHEBI:15378"/>
        <dbReference type="ChEBI" id="CHEBI:16042"/>
        <dbReference type="ChEBI" id="CHEBI:17792"/>
        <dbReference type="ChEBI" id="CHEBI:57925"/>
        <dbReference type="ChEBI" id="CHEBI:90779"/>
        <dbReference type="EC" id="2.5.1.18"/>
    </reaction>
</comment>
<reference evidence="8" key="1">
    <citation type="submission" date="2025-08" db="UniProtKB">
        <authorList>
            <consortium name="RefSeq"/>
        </authorList>
    </citation>
    <scope>IDENTIFICATION</scope>
    <source>
        <tissue evidence="8">Leaf</tissue>
    </source>
</reference>
<evidence type="ECO:0000256" key="4">
    <source>
        <dbReference type="ARBA" id="ARBA00047960"/>
    </source>
</evidence>
<evidence type="ECO:0000256" key="5">
    <source>
        <dbReference type="SAM" id="MobiDB-lite"/>
    </source>
</evidence>
<keyword evidence="7" id="KW-1185">Reference proteome</keyword>
<feature type="region of interest" description="Disordered" evidence="5">
    <location>
        <begin position="383"/>
        <end position="402"/>
    </location>
</feature>
<dbReference type="InterPro" id="IPR004045">
    <property type="entry name" value="Glutathione_S-Trfase_N"/>
</dbReference>
<comment type="similarity">
    <text evidence="1">Belongs to the GST superfamily. Phi family.</text>
</comment>
<name>A0A6J1ABA2_9ROSI</name>
<dbReference type="RefSeq" id="XP_021284447.1">
    <property type="nucleotide sequence ID" value="XM_021428772.1"/>
</dbReference>
<protein>
    <recommendedName>
        <fullName evidence="2">glutathione transferase</fullName>
        <ecNumber evidence="2">2.5.1.18</ecNumber>
    </recommendedName>
</protein>
<dbReference type="SUPFAM" id="SSF52833">
    <property type="entry name" value="Thioredoxin-like"/>
    <property type="match status" value="1"/>
</dbReference>
<sequence>MVESITRREGDTRFNQQIRQDQQFPMATPVKVYGPPMSTAVSRVLACLLEKDVQFQLISVNMSKGEHKSPDFLKIQPFGQVPAFQDESTSLFESRSICRYLCEKYAEKGNTGLYGTNPLAKASIDQWLEAEGQSFNPPSSVLVFQLAFAPRMKIKQDQAVINQNEEKLAKVLEVYEKRLGERESSSLPIKTWVGGGVRFRAVIRGRRWLKCRSRGLEPWFCWLFLPESMMESGAKEEESVVGYNSNNVKKAKLHSTLAALLDDPILADVPKKPTLSDVDTLISLELGSAMRISILKLDGTSFDVAVMNSATVKDLKLAIKKKVIDFEQSKMGHRHISWRHVWANFCLAHHNEKLLDEGAALQDFGVRNNSQVQFVSYVVSKGSGSHSKRRKHRFFHGLNKRS</sequence>
<dbReference type="PROSITE" id="PS50404">
    <property type="entry name" value="GST_NTER"/>
    <property type="match status" value="1"/>
</dbReference>
<dbReference type="Gene3D" id="1.20.1050.10">
    <property type="match status" value="1"/>
</dbReference>
<dbReference type="SUPFAM" id="SSF54236">
    <property type="entry name" value="Ubiquitin-like"/>
    <property type="match status" value="1"/>
</dbReference>
<gene>
    <name evidence="8" type="primary">LOC110416712</name>
</gene>
<dbReference type="AlphaFoldDB" id="A0A6J1ABA2"/>
<dbReference type="FunFam" id="3.40.30.10:FF:000016">
    <property type="entry name" value="Glutathione S-transferase F2"/>
    <property type="match status" value="1"/>
</dbReference>
<dbReference type="GO" id="GO:0005737">
    <property type="term" value="C:cytoplasm"/>
    <property type="evidence" value="ECO:0007669"/>
    <property type="project" value="TreeGrafter"/>
</dbReference>
<dbReference type="InterPro" id="IPR029071">
    <property type="entry name" value="Ubiquitin-like_domsf"/>
</dbReference>
<dbReference type="EC" id="2.5.1.18" evidence="2"/>
<dbReference type="CDD" id="cd17058">
    <property type="entry name" value="Ubl_SNRNP25"/>
    <property type="match status" value="1"/>
</dbReference>
<dbReference type="PANTHER" id="PTHR43900:SF96">
    <property type="entry name" value="GLUTATHIONE TRANSFERASE"/>
    <property type="match status" value="1"/>
</dbReference>
<dbReference type="CDD" id="cd03053">
    <property type="entry name" value="GST_N_Phi"/>
    <property type="match status" value="1"/>
</dbReference>
<dbReference type="SFLD" id="SFLDG00358">
    <property type="entry name" value="Main_(cytGST)"/>
    <property type="match status" value="1"/>
</dbReference>
<evidence type="ECO:0000313" key="8">
    <source>
        <dbReference type="RefSeq" id="XP_021284447.1"/>
    </source>
</evidence>
<dbReference type="GeneID" id="110416712"/>